<dbReference type="EMBL" id="ABJB010806458">
    <property type="status" value="NOT_ANNOTATED_CDS"/>
    <property type="molecule type" value="Genomic_DNA"/>
</dbReference>
<feature type="compositionally biased region" description="Acidic residues" evidence="1">
    <location>
        <begin position="53"/>
        <end position="66"/>
    </location>
</feature>
<dbReference type="EMBL" id="ABJB010225820">
    <property type="status" value="NOT_ANNOTATED_CDS"/>
    <property type="molecule type" value="Genomic_DNA"/>
</dbReference>
<dbReference type="InParanoid" id="B7P840"/>
<dbReference type="STRING" id="6945.B7P840"/>
<dbReference type="VEuPathDB" id="VectorBase:ISCW001851"/>
<dbReference type="PaxDb" id="6945-B7P840"/>
<gene>
    <name evidence="2" type="ORF">IscW_ISCW001851</name>
</gene>
<dbReference type="VEuPathDB" id="VectorBase:ISCI001851"/>
<sequence length="131" mass="14270">MSDSEGTPHENNVKDHAEENDAGSTEAVKPAAKKGVGRAKESKAKEEKKPETDEGSEEGDSGDDEEPKLGLLDQPLELSGSRQRKKVERLEVSFQQPAKEKTEVPQGKGTPLGQCPRNSADYDKKKKALIK</sequence>
<keyword evidence="4" id="KW-1185">Reference proteome</keyword>
<reference evidence="2 4" key="1">
    <citation type="submission" date="2008-03" db="EMBL/GenBank/DDBJ databases">
        <title>Annotation of Ixodes scapularis.</title>
        <authorList>
            <consortium name="Ixodes scapularis Genome Project Consortium"/>
            <person name="Caler E."/>
            <person name="Hannick L.I."/>
            <person name="Bidwell S."/>
            <person name="Joardar V."/>
            <person name="Thiagarajan M."/>
            <person name="Amedeo P."/>
            <person name="Galinsky K.J."/>
            <person name="Schobel S."/>
            <person name="Inman J."/>
            <person name="Hostetler J."/>
            <person name="Miller J."/>
            <person name="Hammond M."/>
            <person name="Megy K."/>
            <person name="Lawson D."/>
            <person name="Kodira C."/>
            <person name="Sutton G."/>
            <person name="Meyer J."/>
            <person name="Hill C.A."/>
            <person name="Birren B."/>
            <person name="Nene V."/>
            <person name="Collins F."/>
            <person name="Alarcon-Chaidez F."/>
            <person name="Wikel S."/>
            <person name="Strausberg R."/>
        </authorList>
    </citation>
    <scope>NUCLEOTIDE SEQUENCE [LARGE SCALE GENOMIC DNA]</scope>
    <source>
        <strain evidence="4">Wikel</strain>
        <strain evidence="2">Wikel colony</strain>
    </source>
</reference>
<name>B7P840_IXOSC</name>
<evidence type="ECO:0007829" key="5">
    <source>
        <dbReference type="PeptideAtlas" id="B7P840"/>
    </source>
</evidence>
<dbReference type="EnsemblMetazoa" id="ISCW001851-RA">
    <property type="protein sequence ID" value="ISCW001851-PA"/>
    <property type="gene ID" value="ISCW001851"/>
</dbReference>
<proteinExistence type="evidence at protein level"/>
<keyword evidence="5" id="KW-1267">Proteomics identification</keyword>
<dbReference type="VEuPathDB" id="VectorBase:ISCP_033362"/>
<dbReference type="EMBL" id="DS655281">
    <property type="protein sequence ID" value="EEC02762.1"/>
    <property type="molecule type" value="Genomic_DNA"/>
</dbReference>
<accession>B7P840</accession>
<dbReference type="Proteomes" id="UP000001555">
    <property type="component" value="Unassembled WGS sequence"/>
</dbReference>
<evidence type="ECO:0000313" key="4">
    <source>
        <dbReference type="Proteomes" id="UP000001555"/>
    </source>
</evidence>
<evidence type="ECO:0000313" key="2">
    <source>
        <dbReference type="EMBL" id="EEC02762.1"/>
    </source>
</evidence>
<protein>
    <submittedName>
        <fullName evidence="2 3">Uncharacterized protein</fullName>
    </submittedName>
</protein>
<organism>
    <name type="scientific">Ixodes scapularis</name>
    <name type="common">Black-legged tick</name>
    <name type="synonym">Deer tick</name>
    <dbReference type="NCBI Taxonomy" id="6945"/>
    <lineage>
        <taxon>Eukaryota</taxon>
        <taxon>Metazoa</taxon>
        <taxon>Ecdysozoa</taxon>
        <taxon>Arthropoda</taxon>
        <taxon>Chelicerata</taxon>
        <taxon>Arachnida</taxon>
        <taxon>Acari</taxon>
        <taxon>Parasitiformes</taxon>
        <taxon>Ixodida</taxon>
        <taxon>Ixodoidea</taxon>
        <taxon>Ixodidae</taxon>
        <taxon>Ixodinae</taxon>
        <taxon>Ixodes</taxon>
    </lineage>
</organism>
<feature type="compositionally biased region" description="Basic and acidic residues" evidence="1">
    <location>
        <begin position="1"/>
        <end position="19"/>
    </location>
</feature>
<reference evidence="3" key="2">
    <citation type="submission" date="2020-05" db="UniProtKB">
        <authorList>
            <consortium name="EnsemblMetazoa"/>
        </authorList>
    </citation>
    <scope>IDENTIFICATION</scope>
    <source>
        <strain evidence="3">wikel</strain>
    </source>
</reference>
<dbReference type="HOGENOM" id="CLU_1929863_0_0_1"/>
<dbReference type="AlphaFoldDB" id="B7P840"/>
<evidence type="ECO:0000256" key="1">
    <source>
        <dbReference type="SAM" id="MobiDB-lite"/>
    </source>
</evidence>
<dbReference type="OrthoDB" id="10248551at2759"/>
<dbReference type="EMBL" id="ABJB011034823">
    <property type="status" value="NOT_ANNOTATED_CDS"/>
    <property type="molecule type" value="Genomic_DNA"/>
</dbReference>
<feature type="compositionally biased region" description="Basic and acidic residues" evidence="1">
    <location>
        <begin position="38"/>
        <end position="52"/>
    </location>
</feature>
<feature type="region of interest" description="Disordered" evidence="1">
    <location>
        <begin position="1"/>
        <end position="131"/>
    </location>
</feature>
<evidence type="ECO:0000313" key="3">
    <source>
        <dbReference type="EnsemblMetazoa" id="ISCW001851-PA"/>
    </source>
</evidence>